<dbReference type="RefSeq" id="WP_355399188.1">
    <property type="nucleotide sequence ID" value="NZ_JBEGHN010000060.1"/>
</dbReference>
<protein>
    <submittedName>
        <fullName evidence="4">Superoxide dismutase family protein</fullName>
    </submittedName>
</protein>
<reference evidence="4 5" key="1">
    <citation type="submission" date="2024-06" db="EMBL/GenBank/DDBJ databases">
        <title>The Natural Products Discovery Center: Release of the First 8490 Sequenced Strains for Exploring Actinobacteria Biosynthetic Diversity.</title>
        <authorList>
            <person name="Kalkreuter E."/>
            <person name="Kautsar S.A."/>
            <person name="Yang D."/>
            <person name="Bader C.D."/>
            <person name="Teijaro C.N."/>
            <person name="Fluegel L."/>
            <person name="Davis C.M."/>
            <person name="Simpson J.R."/>
            <person name="Lauterbach L."/>
            <person name="Steele A.D."/>
            <person name="Gui C."/>
            <person name="Meng S."/>
            <person name="Li G."/>
            <person name="Viehrig K."/>
            <person name="Ye F."/>
            <person name="Su P."/>
            <person name="Kiefer A.F."/>
            <person name="Nichols A."/>
            <person name="Cepeda A.J."/>
            <person name="Yan W."/>
            <person name="Fan B."/>
            <person name="Jiang Y."/>
            <person name="Adhikari A."/>
            <person name="Zheng C.-J."/>
            <person name="Schuster L."/>
            <person name="Cowan T.M."/>
            <person name="Smanski M.J."/>
            <person name="Chevrette M.G."/>
            <person name="De Carvalho L.P.S."/>
            <person name="Shen B."/>
        </authorList>
    </citation>
    <scope>NUCLEOTIDE SEQUENCE [LARGE SCALE GENOMIC DNA]</scope>
    <source>
        <strain evidence="4 5">NPDC006434</strain>
    </source>
</reference>
<feature type="signal peptide" evidence="3">
    <location>
        <begin position="1"/>
        <end position="35"/>
    </location>
</feature>
<name>A0ABV2V1Q1_9ACTN</name>
<evidence type="ECO:0000313" key="5">
    <source>
        <dbReference type="Proteomes" id="UP001550210"/>
    </source>
</evidence>
<dbReference type="Proteomes" id="UP001550210">
    <property type="component" value="Unassembled WGS sequence"/>
</dbReference>
<comment type="similarity">
    <text evidence="1">Belongs to the Cu-Zn superoxide dismutase family.</text>
</comment>
<sequence length="223" mass="23175">MARHKLTLKHKRLIAAVAAVGAVAGGLGVAAGANASETTSATSPAPSPEAAADTPSKKQPVVKVVVKSVLAPAATADVAPAVTYDTELAPLGARVQVKEELRRDGGTRIELRLRDLVANRAYGAHVHTKPCGKLPADAGPHYQDQADPVQPSVDPKFANPGNEVWLDVNTNKDGSARAIATVDWRFREGGARSVVLHEKSTSTHAGHAGTAGLRLACVNVPFK</sequence>
<accession>A0ABV2V1Q1</accession>
<proteinExistence type="inferred from homology"/>
<evidence type="ECO:0000256" key="1">
    <source>
        <dbReference type="ARBA" id="ARBA00010457"/>
    </source>
</evidence>
<dbReference type="Gene3D" id="2.60.40.200">
    <property type="entry name" value="Superoxide dismutase, copper/zinc binding domain"/>
    <property type="match status" value="1"/>
</dbReference>
<gene>
    <name evidence="4" type="ORF">ABZZ21_25035</name>
</gene>
<organism evidence="4 5">
    <name type="scientific">Streptomyces ossamyceticus</name>
    <dbReference type="NCBI Taxonomy" id="249581"/>
    <lineage>
        <taxon>Bacteria</taxon>
        <taxon>Bacillati</taxon>
        <taxon>Actinomycetota</taxon>
        <taxon>Actinomycetes</taxon>
        <taxon>Kitasatosporales</taxon>
        <taxon>Streptomycetaceae</taxon>
        <taxon>Streptomyces</taxon>
    </lineage>
</organism>
<evidence type="ECO:0000313" key="4">
    <source>
        <dbReference type="EMBL" id="MET9847753.1"/>
    </source>
</evidence>
<keyword evidence="5" id="KW-1185">Reference proteome</keyword>
<comment type="caution">
    <text evidence="4">The sequence shown here is derived from an EMBL/GenBank/DDBJ whole genome shotgun (WGS) entry which is preliminary data.</text>
</comment>
<evidence type="ECO:0000256" key="3">
    <source>
        <dbReference type="SAM" id="SignalP"/>
    </source>
</evidence>
<dbReference type="EMBL" id="JBEXPZ010000033">
    <property type="protein sequence ID" value="MET9847753.1"/>
    <property type="molecule type" value="Genomic_DNA"/>
</dbReference>
<feature type="chain" id="PRO_5046239483" evidence="3">
    <location>
        <begin position="36"/>
        <end position="223"/>
    </location>
</feature>
<dbReference type="SUPFAM" id="SSF49329">
    <property type="entry name" value="Cu,Zn superoxide dismutase-like"/>
    <property type="match status" value="1"/>
</dbReference>
<keyword evidence="3" id="KW-0732">Signal</keyword>
<evidence type="ECO:0000256" key="2">
    <source>
        <dbReference type="SAM" id="MobiDB-lite"/>
    </source>
</evidence>
<feature type="region of interest" description="Disordered" evidence="2">
    <location>
        <begin position="37"/>
        <end position="58"/>
    </location>
</feature>
<dbReference type="InterPro" id="IPR036423">
    <property type="entry name" value="SOD-like_Cu/Zn_dom_sf"/>
</dbReference>